<keyword evidence="2" id="KW-1185">Reference proteome</keyword>
<dbReference type="InterPro" id="IPR011990">
    <property type="entry name" value="TPR-like_helical_dom_sf"/>
</dbReference>
<evidence type="ECO:0000313" key="2">
    <source>
        <dbReference type="Proteomes" id="UP001500141"/>
    </source>
</evidence>
<dbReference type="Gene3D" id="1.25.40.10">
    <property type="entry name" value="Tetratricopeptide repeat domain"/>
    <property type="match status" value="1"/>
</dbReference>
<protein>
    <submittedName>
        <fullName evidence="1">Uncharacterized protein</fullName>
    </submittedName>
</protein>
<dbReference type="SUPFAM" id="SSF48452">
    <property type="entry name" value="TPR-like"/>
    <property type="match status" value="1"/>
</dbReference>
<comment type="caution">
    <text evidence="1">The sequence shown here is derived from an EMBL/GenBank/DDBJ whole genome shotgun (WGS) entry which is preliminary data.</text>
</comment>
<evidence type="ECO:0000313" key="1">
    <source>
        <dbReference type="EMBL" id="GAA4776337.1"/>
    </source>
</evidence>
<dbReference type="Proteomes" id="UP001500141">
    <property type="component" value="Unassembled WGS sequence"/>
</dbReference>
<organism evidence="1 2">
    <name type="scientific">Flavobacterium hankyongi</name>
    <dbReference type="NCBI Taxonomy" id="1176532"/>
    <lineage>
        <taxon>Bacteria</taxon>
        <taxon>Pseudomonadati</taxon>
        <taxon>Bacteroidota</taxon>
        <taxon>Flavobacteriia</taxon>
        <taxon>Flavobacteriales</taxon>
        <taxon>Flavobacteriaceae</taxon>
        <taxon>Flavobacterium</taxon>
    </lineage>
</organism>
<gene>
    <name evidence="1" type="ORF">GCM10023230_29230</name>
</gene>
<name>A0ABP9A922_9FLAO</name>
<sequence>MRDIVEVLLIQKFKQRVSIIKYQIINKLNFKTMLRIITFLALLISTTIFGQAKYEQGMGQALGMWKEGKSTEASALFERIASVEKTNWLPNYYVAMVNCVEAFKPENKEKISVLLDKAQKATDEAFLQSPNNPEVMVMQAMIYTVWIVQDPMTNGMKYSGKAMEQYYKAQAIAPNNPRVVFCKAEFELGGAKWSGADTKPICAQVEKSIELFANFKPESPFHPNWGLDRAKQTLESCK</sequence>
<dbReference type="EMBL" id="BAABIP010000022">
    <property type="protein sequence ID" value="GAA4776337.1"/>
    <property type="molecule type" value="Genomic_DNA"/>
</dbReference>
<reference evidence="2" key="1">
    <citation type="journal article" date="2019" name="Int. J. Syst. Evol. Microbiol.">
        <title>The Global Catalogue of Microorganisms (GCM) 10K type strain sequencing project: providing services to taxonomists for standard genome sequencing and annotation.</title>
        <authorList>
            <consortium name="The Broad Institute Genomics Platform"/>
            <consortium name="The Broad Institute Genome Sequencing Center for Infectious Disease"/>
            <person name="Wu L."/>
            <person name="Ma J."/>
        </authorList>
    </citation>
    <scope>NUCLEOTIDE SEQUENCE [LARGE SCALE GENOMIC DNA]</scope>
    <source>
        <strain evidence="2">JCM 18198</strain>
    </source>
</reference>
<accession>A0ABP9A922</accession>
<proteinExistence type="predicted"/>